<dbReference type="EMBL" id="CP046455">
    <property type="protein sequence ID" value="QGU06914.1"/>
    <property type="molecule type" value="Genomic_DNA"/>
</dbReference>
<accession>A0A6B8W093</accession>
<dbReference type="RefSeq" id="WP_156230475.1">
    <property type="nucleotide sequence ID" value="NZ_CP046455.1"/>
</dbReference>
<proteinExistence type="predicted"/>
<dbReference type="AlphaFoldDB" id="A0A6B8W093"/>
<keyword evidence="2" id="KW-1185">Reference proteome</keyword>
<sequence>MYDTETDPFDSHIGQELLRRLRALAQEHFPDTWEEPSYITQTAGVMLANGWLTLDHGRTDHPALLGYILTQNGITRG</sequence>
<dbReference type="KEGG" id="cok:COCCU_04840"/>
<name>A0A6B8W093_9CORY</name>
<dbReference type="Proteomes" id="UP000424462">
    <property type="component" value="Chromosome"/>
</dbReference>
<reference evidence="1 2" key="1">
    <citation type="submission" date="2019-11" db="EMBL/GenBank/DDBJ databases">
        <title>Complete genome sequence of Corynebacterium kalinowskii 1959, a novel Corynebacterium species isolated from soil of a small paddock in Vilsendorf, Germany.</title>
        <authorList>
            <person name="Schaffert L."/>
            <person name="Ruwe M."/>
            <person name="Milse J."/>
            <person name="Hanuschka K."/>
            <person name="Ortseifen V."/>
            <person name="Droste J."/>
            <person name="Brandt D."/>
            <person name="Schlueter L."/>
            <person name="Kutter Y."/>
            <person name="Vinke S."/>
            <person name="Viehoefer P."/>
            <person name="Jacob L."/>
            <person name="Luebke N.-C."/>
            <person name="Schulte-Berndt E."/>
            <person name="Hain C."/>
            <person name="Linder M."/>
            <person name="Schmidt P."/>
            <person name="Wollenschlaeger L."/>
            <person name="Luttermann T."/>
            <person name="Thieme E."/>
            <person name="Hassa J."/>
            <person name="Haak M."/>
            <person name="Wittchen M."/>
            <person name="Mentz A."/>
            <person name="Persicke M."/>
            <person name="Busche T."/>
            <person name="Ruckert C."/>
        </authorList>
    </citation>
    <scope>NUCLEOTIDE SEQUENCE [LARGE SCALE GENOMIC DNA]</scope>
    <source>
        <strain evidence="1 2">2039</strain>
    </source>
</reference>
<evidence type="ECO:0000313" key="2">
    <source>
        <dbReference type="Proteomes" id="UP000424462"/>
    </source>
</evidence>
<evidence type="ECO:0000313" key="1">
    <source>
        <dbReference type="EMBL" id="QGU06914.1"/>
    </source>
</evidence>
<gene>
    <name evidence="1" type="ORF">COCCU_04840</name>
</gene>
<organism evidence="1 2">
    <name type="scientific">Corynebacterium occultum</name>
    <dbReference type="NCBI Taxonomy" id="2675219"/>
    <lineage>
        <taxon>Bacteria</taxon>
        <taxon>Bacillati</taxon>
        <taxon>Actinomycetota</taxon>
        <taxon>Actinomycetes</taxon>
        <taxon>Mycobacteriales</taxon>
        <taxon>Corynebacteriaceae</taxon>
        <taxon>Corynebacterium</taxon>
    </lineage>
</organism>
<protein>
    <submittedName>
        <fullName evidence="1">Uncharacterized protein</fullName>
    </submittedName>
</protein>